<evidence type="ECO:0000256" key="5">
    <source>
        <dbReference type="ARBA" id="ARBA00023136"/>
    </source>
</evidence>
<comment type="subcellular location">
    <subcellularLocation>
        <location evidence="1">Cell membrane</location>
        <topology evidence="1">Multi-pass membrane protein</topology>
    </subcellularLocation>
</comment>
<feature type="transmembrane region" description="Helical" evidence="6">
    <location>
        <begin position="262"/>
        <end position="280"/>
    </location>
</feature>
<evidence type="ECO:0000256" key="6">
    <source>
        <dbReference type="SAM" id="Phobius"/>
    </source>
</evidence>
<keyword evidence="2" id="KW-1003">Cell membrane</keyword>
<dbReference type="CDD" id="cd07731">
    <property type="entry name" value="ComA-like_MBL-fold"/>
    <property type="match status" value="1"/>
</dbReference>
<dbReference type="OrthoDB" id="9761531at2"/>
<dbReference type="Pfam" id="PF13567">
    <property type="entry name" value="DUF4131"/>
    <property type="match status" value="1"/>
</dbReference>
<dbReference type="InterPro" id="IPR035681">
    <property type="entry name" value="ComA-like_MBL"/>
</dbReference>
<dbReference type="RefSeq" id="WP_104847542.1">
    <property type="nucleotide sequence ID" value="NZ_PKOZ01000001.1"/>
</dbReference>
<keyword evidence="9" id="KW-1185">Reference proteome</keyword>
<dbReference type="Proteomes" id="UP000239663">
    <property type="component" value="Unassembled WGS sequence"/>
</dbReference>
<dbReference type="EMBL" id="PKOZ01000001">
    <property type="protein sequence ID" value="PQD96443.1"/>
    <property type="molecule type" value="Genomic_DNA"/>
</dbReference>
<dbReference type="PANTHER" id="PTHR30619">
    <property type="entry name" value="DNA INTERNALIZATION/COMPETENCE PROTEIN COMEC/REC2"/>
    <property type="match status" value="1"/>
</dbReference>
<dbReference type="NCBIfam" id="TIGR00361">
    <property type="entry name" value="ComEC_Rec2"/>
    <property type="match status" value="1"/>
</dbReference>
<feature type="transmembrane region" description="Helical" evidence="6">
    <location>
        <begin position="387"/>
        <end position="409"/>
    </location>
</feature>
<dbReference type="Gene3D" id="3.60.15.10">
    <property type="entry name" value="Ribonuclease Z/Hydroxyacylglutathione hydrolase-like"/>
    <property type="match status" value="1"/>
</dbReference>
<keyword evidence="5 6" id="KW-0472">Membrane</keyword>
<evidence type="ECO:0000256" key="1">
    <source>
        <dbReference type="ARBA" id="ARBA00004651"/>
    </source>
</evidence>
<evidence type="ECO:0000256" key="4">
    <source>
        <dbReference type="ARBA" id="ARBA00022989"/>
    </source>
</evidence>
<dbReference type="SMART" id="SM00849">
    <property type="entry name" value="Lactamase_B"/>
    <property type="match status" value="1"/>
</dbReference>
<protein>
    <submittedName>
        <fullName evidence="8">DNA internalization-related competence protein ComEC/Rec2</fullName>
    </submittedName>
</protein>
<keyword evidence="3 6" id="KW-0812">Transmembrane</keyword>
<dbReference type="InterPro" id="IPR036866">
    <property type="entry name" value="RibonucZ/Hydroxyglut_hydro"/>
</dbReference>
<feature type="domain" description="Metallo-beta-lactamase" evidence="7">
    <location>
        <begin position="506"/>
        <end position="716"/>
    </location>
</feature>
<dbReference type="PANTHER" id="PTHR30619:SF1">
    <property type="entry name" value="RECOMBINATION PROTEIN 2"/>
    <property type="match status" value="1"/>
</dbReference>
<dbReference type="Pfam" id="PF03772">
    <property type="entry name" value="Competence"/>
    <property type="match status" value="1"/>
</dbReference>
<feature type="transmembrane region" description="Helical" evidence="6">
    <location>
        <begin position="325"/>
        <end position="346"/>
    </location>
</feature>
<comment type="caution">
    <text evidence="8">The sequence shown here is derived from an EMBL/GenBank/DDBJ whole genome shotgun (WGS) entry which is preliminary data.</text>
</comment>
<reference evidence="8 9" key="1">
    <citation type="submission" date="2017-12" db="EMBL/GenBank/DDBJ databases">
        <title>Taxonomic description and draft genome of Pradoshia cofamensis Gen. nov., sp. nov., a thermotolerant bacillale isolated from anterior gut of earthworm Eisenia fetida.</title>
        <authorList>
            <person name="Saha T."/>
            <person name="Chakraborty R."/>
        </authorList>
    </citation>
    <scope>NUCLEOTIDE SEQUENCE [LARGE SCALE GENOMIC DNA]</scope>
    <source>
        <strain evidence="8 9">EAG3</strain>
    </source>
</reference>
<dbReference type="InterPro" id="IPR001279">
    <property type="entry name" value="Metallo-B-lactamas"/>
</dbReference>
<evidence type="ECO:0000256" key="3">
    <source>
        <dbReference type="ARBA" id="ARBA00022692"/>
    </source>
</evidence>
<feature type="transmembrane region" description="Helical" evidence="6">
    <location>
        <begin position="292"/>
        <end position="319"/>
    </location>
</feature>
<keyword evidence="4 6" id="KW-1133">Transmembrane helix</keyword>
<feature type="transmembrane region" description="Helical" evidence="6">
    <location>
        <begin position="439"/>
        <end position="466"/>
    </location>
</feature>
<name>A0A2S7N367_9BACI</name>
<dbReference type="AlphaFoldDB" id="A0A2S7N367"/>
<gene>
    <name evidence="8" type="ORF">CYL18_00650</name>
</gene>
<organism evidence="8 9">
    <name type="scientific">Pradoshia eiseniae</name>
    <dbReference type="NCBI Taxonomy" id="2064768"/>
    <lineage>
        <taxon>Bacteria</taxon>
        <taxon>Bacillati</taxon>
        <taxon>Bacillota</taxon>
        <taxon>Bacilli</taxon>
        <taxon>Bacillales</taxon>
        <taxon>Bacillaceae</taxon>
        <taxon>Pradoshia</taxon>
    </lineage>
</organism>
<feature type="transmembrane region" description="Helical" evidence="6">
    <location>
        <begin position="228"/>
        <end position="250"/>
    </location>
</feature>
<accession>A0A2S7N367</accession>
<dbReference type="InterPro" id="IPR004797">
    <property type="entry name" value="Competence_ComEC/Rec2"/>
</dbReference>
<evidence type="ECO:0000313" key="8">
    <source>
        <dbReference type="EMBL" id="PQD96443.1"/>
    </source>
</evidence>
<evidence type="ECO:0000259" key="7">
    <source>
        <dbReference type="SMART" id="SM00849"/>
    </source>
</evidence>
<dbReference type="GO" id="GO:0030420">
    <property type="term" value="P:establishment of competence for transformation"/>
    <property type="evidence" value="ECO:0007669"/>
    <property type="project" value="InterPro"/>
</dbReference>
<dbReference type="NCBIfam" id="TIGR00360">
    <property type="entry name" value="ComEC_N-term"/>
    <property type="match status" value="1"/>
</dbReference>
<dbReference type="SUPFAM" id="SSF56281">
    <property type="entry name" value="Metallo-hydrolase/oxidoreductase"/>
    <property type="match status" value="1"/>
</dbReference>
<proteinExistence type="predicted"/>
<dbReference type="Pfam" id="PF00753">
    <property type="entry name" value="Lactamase_B"/>
    <property type="match status" value="1"/>
</dbReference>
<dbReference type="InterPro" id="IPR052159">
    <property type="entry name" value="Competence_DNA_uptake"/>
</dbReference>
<dbReference type="InterPro" id="IPR025405">
    <property type="entry name" value="DUF4131"/>
</dbReference>
<sequence>MNTRFMHHLAVTAVFAVTASLYLNSYLIFTILFYFLFVFSRFPLRYCTFLFIFFVLFATYVLIIDRMNVSALSGKETVFSLQFTGMPSRDGDRLSGFARMESGEKLWVTYTIKSSDEARFLDRSILSGMSFMASGELTSPPKPTIENGFDFQTYLRYKRTHYILEMDKMSNLVEGNSGLVTKLSRLREQEIKRIRSYYPEPAGSFTEALIFGEQANLPHELYEQFQKLGIVHILALSGTQVSLVAVFFFYLCIRLGLSRSQAALSVAAVIPLYAIMTGLSPSIIRASSMATLFFLARAFGISLGGDKVLAICLILYLIFDPYQLFQAGFQLSFVLTYALVFSSIILRDKNGLTLLFLITAICQAVSLPFVVYHFYEISLVGFLSNLLFVPLFTFLLFPATAVVYGLVLFDFMKGPASSLLNLLYQLTERGANYISDIPFAVLLFGKPSLTIVAVIFLGLFVFLAHWEQRSRMLWLSGLLLVGVLFLQYNHSRFSSEGEVTFADIGQGDATLIKLPYDEGVYLIDAGGAMVFEKEKWAQREVEYDPGKAILVPFLKSKGIKRIDKFIVTHADQDHIGGGAVILQSFQVRELVIPFEQRENFKALPAIEQTVKQQIPIKEVRAGVSWSEEGAAFHILHPSMKEEEKNESSIVIKASMAGLDWLFTGDLGHGGEEELMSRAESVNVDILKVGHHGSKNSSSQPFIQAVSPMIAVISAGRNNRFGHPHQEVINTLEESKVSIYRTDQQGSISYRFFEGETGTLLTYPP</sequence>
<evidence type="ECO:0000313" key="9">
    <source>
        <dbReference type="Proteomes" id="UP000239663"/>
    </source>
</evidence>
<dbReference type="InterPro" id="IPR004477">
    <property type="entry name" value="ComEC_N"/>
</dbReference>
<feature type="transmembrane region" description="Helical" evidence="6">
    <location>
        <begin position="472"/>
        <end position="488"/>
    </location>
</feature>
<dbReference type="GO" id="GO:0005886">
    <property type="term" value="C:plasma membrane"/>
    <property type="evidence" value="ECO:0007669"/>
    <property type="project" value="UniProtKB-SubCell"/>
</dbReference>
<feature type="transmembrane region" description="Helical" evidence="6">
    <location>
        <begin position="353"/>
        <end position="375"/>
    </location>
</feature>
<evidence type="ECO:0000256" key="2">
    <source>
        <dbReference type="ARBA" id="ARBA00022475"/>
    </source>
</evidence>
<feature type="transmembrane region" description="Helical" evidence="6">
    <location>
        <begin position="43"/>
        <end position="63"/>
    </location>
</feature>
<feature type="transmembrane region" description="Helical" evidence="6">
    <location>
        <begin position="12"/>
        <end position="37"/>
    </location>
</feature>